<dbReference type="PANTHER" id="PTHR30483">
    <property type="entry name" value="LEUCINE-SPECIFIC-BINDING PROTEIN"/>
    <property type="match status" value="1"/>
</dbReference>
<keyword evidence="3" id="KW-0029">Amino-acid transport</keyword>
<dbReference type="Proteomes" id="UP000305131">
    <property type="component" value="Unassembled WGS sequence"/>
</dbReference>
<feature type="domain" description="Leucine-binding protein" evidence="5">
    <location>
        <begin position="27"/>
        <end position="363"/>
    </location>
</feature>
<dbReference type="AlphaFoldDB" id="A0A6C1KCQ7"/>
<feature type="signal peptide" evidence="4">
    <location>
        <begin position="1"/>
        <end position="22"/>
    </location>
</feature>
<gene>
    <name evidence="6" type="ORF">FBQ73_17985</name>
</gene>
<dbReference type="EMBL" id="VAUP01000037">
    <property type="protein sequence ID" value="TLX41591.1"/>
    <property type="molecule type" value="Genomic_DNA"/>
</dbReference>
<dbReference type="GO" id="GO:0006865">
    <property type="term" value="P:amino acid transport"/>
    <property type="evidence" value="ECO:0007669"/>
    <property type="project" value="UniProtKB-KW"/>
</dbReference>
<evidence type="ECO:0000256" key="1">
    <source>
        <dbReference type="ARBA" id="ARBA00010062"/>
    </source>
</evidence>
<name>A0A6C1KCQ7_XANAU</name>
<dbReference type="Gene3D" id="3.40.50.2300">
    <property type="match status" value="2"/>
</dbReference>
<evidence type="ECO:0000256" key="4">
    <source>
        <dbReference type="SAM" id="SignalP"/>
    </source>
</evidence>
<dbReference type="InterPro" id="IPR028082">
    <property type="entry name" value="Peripla_BP_I"/>
</dbReference>
<dbReference type="CDD" id="cd06327">
    <property type="entry name" value="PBP1_SBP-like"/>
    <property type="match status" value="1"/>
</dbReference>
<dbReference type="InterPro" id="IPR051010">
    <property type="entry name" value="BCAA_transport"/>
</dbReference>
<dbReference type="InterPro" id="IPR028081">
    <property type="entry name" value="Leu-bd"/>
</dbReference>
<sequence length="405" mass="43076">MTIRWPTLVLAAWVSSVGAALAAESGPVKIGVLTDMSSVYSDVSGRGSVEAARLAIEDAGEVLGQKVELVAADHQHKPEVGSTLARRWFDVDGVDMITDVPNSAVGFAVSGVAEQYKKPALLLGSLSTDLTGTRCSFYTAVWGIDTYSQAKVLGNALVQAGGDSWFFLGADYAFGRGLAHDAAKIVEAGGGKVLGSVFAPLGSADFSSFLLKAQQSGAKIIGFANAAADTTNALKQADEFGIREGGQKIATFVIFLQDVKGLGLKAAQGLLLATPYYWDLDEPSRAFAKRFAERMGRPPSWGQAGVYSAVAHYLKAVKVAGTKDGTQVMNKMRALPVNDFMTHEGRLRLDGRLEREMYLFEVKAPSQSKGEWDLYTLVKRVPGDQAFRPIAEGGCSLVAAPNASR</sequence>
<evidence type="ECO:0000259" key="5">
    <source>
        <dbReference type="Pfam" id="PF13458"/>
    </source>
</evidence>
<dbReference type="OrthoDB" id="9803275at2"/>
<organism evidence="6 7">
    <name type="scientific">Xanthobacter autotrophicus</name>
    <dbReference type="NCBI Taxonomy" id="280"/>
    <lineage>
        <taxon>Bacteria</taxon>
        <taxon>Pseudomonadati</taxon>
        <taxon>Pseudomonadota</taxon>
        <taxon>Alphaproteobacteria</taxon>
        <taxon>Hyphomicrobiales</taxon>
        <taxon>Xanthobacteraceae</taxon>
        <taxon>Xanthobacter</taxon>
    </lineage>
</organism>
<comment type="caution">
    <text evidence="6">The sequence shown here is derived from an EMBL/GenBank/DDBJ whole genome shotgun (WGS) entry which is preliminary data.</text>
</comment>
<dbReference type="PANTHER" id="PTHR30483:SF6">
    <property type="entry name" value="PERIPLASMIC BINDING PROTEIN OF ABC TRANSPORTER FOR NATURAL AMINO ACIDS"/>
    <property type="match status" value="1"/>
</dbReference>
<proteinExistence type="inferred from homology"/>
<evidence type="ECO:0000256" key="3">
    <source>
        <dbReference type="ARBA" id="ARBA00022970"/>
    </source>
</evidence>
<evidence type="ECO:0000313" key="7">
    <source>
        <dbReference type="Proteomes" id="UP000305131"/>
    </source>
</evidence>
<comment type="similarity">
    <text evidence="1">Belongs to the leucine-binding protein family.</text>
</comment>
<evidence type="ECO:0000313" key="6">
    <source>
        <dbReference type="EMBL" id="TLX41591.1"/>
    </source>
</evidence>
<evidence type="ECO:0000256" key="2">
    <source>
        <dbReference type="ARBA" id="ARBA00022729"/>
    </source>
</evidence>
<dbReference type="SUPFAM" id="SSF53822">
    <property type="entry name" value="Periplasmic binding protein-like I"/>
    <property type="match status" value="1"/>
</dbReference>
<reference evidence="6 7" key="1">
    <citation type="submission" date="2019-05" db="EMBL/GenBank/DDBJ databases">
        <authorList>
            <person name="Zhou X."/>
        </authorList>
    </citation>
    <scope>NUCLEOTIDE SEQUENCE [LARGE SCALE GENOMIC DNA]</scope>
    <source>
        <strain evidence="6 7">DSM 432</strain>
    </source>
</reference>
<keyword evidence="2 4" id="KW-0732">Signal</keyword>
<feature type="chain" id="PRO_5025689943" evidence="4">
    <location>
        <begin position="23"/>
        <end position="405"/>
    </location>
</feature>
<accession>A0A6C1KCQ7</accession>
<dbReference type="Pfam" id="PF13458">
    <property type="entry name" value="Peripla_BP_6"/>
    <property type="match status" value="1"/>
</dbReference>
<keyword evidence="3" id="KW-0813">Transport</keyword>
<protein>
    <submittedName>
        <fullName evidence="6">ABC transporter substrate-binding protein</fullName>
    </submittedName>
</protein>